<organism evidence="4 5">
    <name type="scientific">Ileibacterium valens</name>
    <dbReference type="NCBI Taxonomy" id="1862668"/>
    <lineage>
        <taxon>Bacteria</taxon>
        <taxon>Bacillati</taxon>
        <taxon>Bacillota</taxon>
        <taxon>Erysipelotrichia</taxon>
        <taxon>Erysipelotrichales</taxon>
        <taxon>Erysipelotrichaceae</taxon>
        <taxon>Ileibacterium</taxon>
    </lineage>
</organism>
<gene>
    <name evidence="4" type="ORF">BO222_10965</name>
</gene>
<dbReference type="EMBL" id="MPJW01000221">
    <property type="protein sequence ID" value="OLU37136.1"/>
    <property type="molecule type" value="Genomic_DNA"/>
</dbReference>
<name>A0A1U7NDJ0_9FIRM</name>
<evidence type="ECO:0000256" key="3">
    <source>
        <dbReference type="SAM" id="Phobius"/>
    </source>
</evidence>
<proteinExistence type="predicted"/>
<keyword evidence="5" id="KW-1185">Reference proteome</keyword>
<dbReference type="Proteomes" id="UP000186341">
    <property type="component" value="Unassembled WGS sequence"/>
</dbReference>
<feature type="coiled-coil region" evidence="1">
    <location>
        <begin position="330"/>
        <end position="375"/>
    </location>
</feature>
<accession>A0A1U7NDJ0</accession>
<keyword evidence="3" id="KW-1133">Transmembrane helix</keyword>
<keyword evidence="1" id="KW-0175">Coiled coil</keyword>
<keyword evidence="3" id="KW-0472">Membrane</keyword>
<feature type="region of interest" description="Disordered" evidence="2">
    <location>
        <begin position="183"/>
        <end position="209"/>
    </location>
</feature>
<dbReference type="AlphaFoldDB" id="A0A1U7NDJ0"/>
<evidence type="ECO:0000313" key="5">
    <source>
        <dbReference type="Proteomes" id="UP000186341"/>
    </source>
</evidence>
<feature type="transmembrane region" description="Helical" evidence="3">
    <location>
        <begin position="220"/>
        <end position="241"/>
    </location>
</feature>
<evidence type="ECO:0000313" key="4">
    <source>
        <dbReference type="EMBL" id="OLU37136.1"/>
    </source>
</evidence>
<evidence type="ECO:0000256" key="1">
    <source>
        <dbReference type="SAM" id="Coils"/>
    </source>
</evidence>
<keyword evidence="3" id="KW-0812">Transmembrane</keyword>
<protein>
    <submittedName>
        <fullName evidence="4">Uncharacterized protein</fullName>
    </submittedName>
</protein>
<feature type="compositionally biased region" description="Acidic residues" evidence="2">
    <location>
        <begin position="427"/>
        <end position="439"/>
    </location>
</feature>
<dbReference type="GeneID" id="82203662"/>
<comment type="caution">
    <text evidence="4">The sequence shown here is derived from an EMBL/GenBank/DDBJ whole genome shotgun (WGS) entry which is preliminary data.</text>
</comment>
<reference evidence="4 5" key="1">
    <citation type="submission" date="2016-11" db="EMBL/GenBank/DDBJ databases">
        <title>Description of two novel members of the family Erysipelotrichaceae: Ileibacterium lipovorans gen. nov., sp. nov. and Dubosiella newyorkensis, gen. nov., sp. nov.</title>
        <authorList>
            <person name="Cox L.M."/>
            <person name="Sohn J."/>
            <person name="Tyrrell K.L."/>
            <person name="Citron D.M."/>
            <person name="Lawson P.A."/>
            <person name="Patel N.B."/>
            <person name="Iizumi T."/>
            <person name="Perez-Perez G.I."/>
            <person name="Goldstein E.J."/>
            <person name="Blaser M.J."/>
        </authorList>
    </citation>
    <scope>NUCLEOTIDE SEQUENCE [LARGE SCALE GENOMIC DNA]</scope>
    <source>
        <strain evidence="4 5">NYU-BL-A3</strain>
    </source>
</reference>
<dbReference type="RefSeq" id="WP_075820838.1">
    <property type="nucleotide sequence ID" value="NZ_CAPFLH010000185.1"/>
</dbReference>
<evidence type="ECO:0000256" key="2">
    <source>
        <dbReference type="SAM" id="MobiDB-lite"/>
    </source>
</evidence>
<sequence length="535" mass="60936">MNDRDEFDVLDSLLDSINNDDTMEKKINDFARTKQRKKRIERARETSADFQSKFSTEARQKEREERMNDLLSPSWKGVPVESESHSSLDPEEAGGSTRVVSSSLQRSSNNQNEQSSGQAQAADPGDGTIVFKKAKPVNESEAGIERTRVINLEDEGDDSTVYMNEDEIQNLLEQDEPILKREYIRSDQGSYDAEPERYSSRYSGSPDGGGYGPKKVSWKLPVTVFGVILGAFLIYGGFQFFTNYFSNLDTEKIEERKRLFDQVMDWAEKYDTYSEEDQKKIAEFEKMFNKLDDEQKRKINEVLMSMTGKNFDELLALAKSDKKQDSNSNMTQIAEKKGELKQKIEDLKGSIAKKQEEYNEQVRKINAAYQAWQDAIADYDKATENYNNANVPVNNTDRINELASALTELNTQLSDLQGKLSNLENTPGDDEDDNEDEDNPGNNQTEINDLKSQIQAVQDKINENKNEQNRLTEEMNTPNPDAAYFKGIMDSAKLTMDQKKDEYDQINGSDAPIKSDLDALNSQLAEYQRELESLD</sequence>
<feature type="compositionally biased region" description="Low complexity" evidence="2">
    <location>
        <begin position="101"/>
        <end position="122"/>
    </location>
</feature>
<feature type="region of interest" description="Disordered" evidence="2">
    <location>
        <begin position="419"/>
        <end position="446"/>
    </location>
</feature>
<feature type="compositionally biased region" description="Basic and acidic residues" evidence="2">
    <location>
        <begin position="56"/>
        <end position="68"/>
    </location>
</feature>
<feature type="region of interest" description="Disordered" evidence="2">
    <location>
        <begin position="28"/>
        <end position="127"/>
    </location>
</feature>